<dbReference type="InterPro" id="IPR001584">
    <property type="entry name" value="Integrase_cat-core"/>
</dbReference>
<name>A0A6J4PP79_9ACTN</name>
<proteinExistence type="predicted"/>
<dbReference type="Gene3D" id="3.30.420.10">
    <property type="entry name" value="Ribonuclease H-like superfamily/Ribonuclease H"/>
    <property type="match status" value="1"/>
</dbReference>
<reference evidence="2" key="1">
    <citation type="submission" date="2020-02" db="EMBL/GenBank/DDBJ databases">
        <authorList>
            <person name="Meier V. D."/>
        </authorList>
    </citation>
    <scope>NUCLEOTIDE SEQUENCE</scope>
    <source>
        <strain evidence="2">AVDCRST_MAG78</strain>
    </source>
</reference>
<dbReference type="GO" id="GO:0003676">
    <property type="term" value="F:nucleic acid binding"/>
    <property type="evidence" value="ECO:0007669"/>
    <property type="project" value="InterPro"/>
</dbReference>
<dbReference type="EMBL" id="CADCVB010000082">
    <property type="protein sequence ID" value="CAA9421582.1"/>
    <property type="molecule type" value="Genomic_DNA"/>
</dbReference>
<gene>
    <name evidence="2" type="ORF">AVDCRST_MAG78-1075</name>
</gene>
<accession>A0A6J4PP79</accession>
<dbReference type="PANTHER" id="PTHR46889">
    <property type="entry name" value="TRANSPOSASE INSF FOR INSERTION SEQUENCE IS3B-RELATED"/>
    <property type="match status" value="1"/>
</dbReference>
<dbReference type="PROSITE" id="PS50994">
    <property type="entry name" value="INTEGRASE"/>
    <property type="match status" value="1"/>
</dbReference>
<sequence>MRGRKRRTTRRDSRRAAPAPDLLRRDFVADRPNRVWLADITYIPTLEGFLYLAFILDTHSRRIVGWSMDSHMTHMRTELVVDALVEMAVWRRKPSAGLVHHSDRGVQYTAISFGKRLEEVGIVPSMGRTGTALLPALVRWDDARSRRLGQKRAASWGY</sequence>
<dbReference type="InterPro" id="IPR036397">
    <property type="entry name" value="RNaseH_sf"/>
</dbReference>
<dbReference type="AlphaFoldDB" id="A0A6J4PP79"/>
<protein>
    <submittedName>
        <fullName evidence="2">Mobile element protein</fullName>
    </submittedName>
</protein>
<dbReference type="InterPro" id="IPR050900">
    <property type="entry name" value="Transposase_IS3/IS150/IS904"/>
</dbReference>
<dbReference type="GO" id="GO:0015074">
    <property type="term" value="P:DNA integration"/>
    <property type="evidence" value="ECO:0007669"/>
    <property type="project" value="InterPro"/>
</dbReference>
<organism evidence="2">
    <name type="scientific">uncultured Rubrobacteraceae bacterium</name>
    <dbReference type="NCBI Taxonomy" id="349277"/>
    <lineage>
        <taxon>Bacteria</taxon>
        <taxon>Bacillati</taxon>
        <taxon>Actinomycetota</taxon>
        <taxon>Rubrobacteria</taxon>
        <taxon>Rubrobacterales</taxon>
        <taxon>Rubrobacteraceae</taxon>
        <taxon>environmental samples</taxon>
    </lineage>
</organism>
<evidence type="ECO:0000259" key="1">
    <source>
        <dbReference type="PROSITE" id="PS50994"/>
    </source>
</evidence>
<evidence type="ECO:0000313" key="2">
    <source>
        <dbReference type="EMBL" id="CAA9421582.1"/>
    </source>
</evidence>
<dbReference type="PANTHER" id="PTHR46889:SF4">
    <property type="entry name" value="TRANSPOSASE INSO FOR INSERTION SEQUENCE ELEMENT IS911B-RELATED"/>
    <property type="match status" value="1"/>
</dbReference>
<dbReference type="Pfam" id="PF00665">
    <property type="entry name" value="rve"/>
    <property type="match status" value="1"/>
</dbReference>
<dbReference type="InterPro" id="IPR012337">
    <property type="entry name" value="RNaseH-like_sf"/>
</dbReference>
<feature type="domain" description="Integrase catalytic" evidence="1">
    <location>
        <begin position="28"/>
        <end position="138"/>
    </location>
</feature>
<dbReference type="SUPFAM" id="SSF53098">
    <property type="entry name" value="Ribonuclease H-like"/>
    <property type="match status" value="1"/>
</dbReference>